<evidence type="ECO:0000256" key="1">
    <source>
        <dbReference type="SAM" id="Phobius"/>
    </source>
</evidence>
<keyword evidence="1" id="KW-1133">Transmembrane helix</keyword>
<sequence>MVSFFFVEIFLWIKLSICFISLPISLYSRSRLRIVEFDLRSCEINLAPLLPILLAVRERVVRVELD</sequence>
<accession>A0A6B2LVL2</accession>
<evidence type="ECO:0000313" key="2">
    <source>
        <dbReference type="EMBL" id="NDV40997.1"/>
    </source>
</evidence>
<protein>
    <submittedName>
        <fullName evidence="2">Uncharacterized protein</fullName>
    </submittedName>
</protein>
<proteinExistence type="predicted"/>
<organism evidence="2">
    <name type="scientific">Arcella intermedia</name>
    <dbReference type="NCBI Taxonomy" id="1963864"/>
    <lineage>
        <taxon>Eukaryota</taxon>
        <taxon>Amoebozoa</taxon>
        <taxon>Tubulinea</taxon>
        <taxon>Elardia</taxon>
        <taxon>Arcellinida</taxon>
        <taxon>Sphaerothecina</taxon>
        <taxon>Arcellidae</taxon>
        <taxon>Arcella</taxon>
    </lineage>
</organism>
<reference evidence="2" key="1">
    <citation type="journal article" date="2020" name="J. Eukaryot. Microbiol.">
        <title>De novo Sequencing, Assembly and Annotation of the Transcriptome for the Free-Living Testate Amoeba Arcella intermedia.</title>
        <authorList>
            <person name="Ribeiro G.M."/>
            <person name="Porfirio-Sousa A.L."/>
            <person name="Maurer-Alcala X.X."/>
            <person name="Katz L.A."/>
            <person name="Lahr D.J.G."/>
        </authorList>
    </citation>
    <scope>NUCLEOTIDE SEQUENCE</scope>
</reference>
<dbReference type="AlphaFoldDB" id="A0A6B2LVL2"/>
<keyword evidence="1" id="KW-0812">Transmembrane</keyword>
<feature type="transmembrane region" description="Helical" evidence="1">
    <location>
        <begin position="6"/>
        <end position="27"/>
    </location>
</feature>
<dbReference type="EMBL" id="GIBP01012028">
    <property type="protein sequence ID" value="NDV40997.1"/>
    <property type="molecule type" value="Transcribed_RNA"/>
</dbReference>
<keyword evidence="1" id="KW-0472">Membrane</keyword>
<name>A0A6B2LVL2_9EUKA</name>